<sequence length="63" mass="7334">MMKSGWIYIVLIAINISLVIVLMTPTVQNNEIFIKGVQVCIVIVTFILFRMYLKDRGFLKEKK</sequence>
<evidence type="ECO:0000313" key="3">
    <source>
        <dbReference type="Proteomes" id="UP000826802"/>
    </source>
</evidence>
<evidence type="ECO:0000256" key="1">
    <source>
        <dbReference type="SAM" id="Phobius"/>
    </source>
</evidence>
<reference evidence="2 3" key="1">
    <citation type="submission" date="2021-07" db="EMBL/GenBank/DDBJ databases">
        <title>Prevalence and characterization of methicillin-resistant Macrococcus spp. in food producing animals and meat in Switzerland in 2019.</title>
        <authorList>
            <person name="Keller J.E."/>
            <person name="Schwendener S."/>
            <person name="Neuenschwander J."/>
            <person name="Overesch G."/>
            <person name="Perreten V."/>
        </authorList>
    </citation>
    <scope>NUCLEOTIDE SEQUENCE [LARGE SCALE GENOMIC DNA]</scope>
    <source>
        <strain evidence="2 3">19Msa0936</strain>
    </source>
</reference>
<dbReference type="EMBL" id="CP079981">
    <property type="protein sequence ID" value="QYA41955.1"/>
    <property type="molecule type" value="Genomic_DNA"/>
</dbReference>
<keyword evidence="1" id="KW-0472">Membrane</keyword>
<name>A0AAJ4PAD1_9STAP</name>
<keyword evidence="1" id="KW-1133">Transmembrane helix</keyword>
<dbReference type="Proteomes" id="UP000826802">
    <property type="component" value="Chromosome"/>
</dbReference>
<keyword evidence="3" id="KW-1185">Reference proteome</keyword>
<accession>A0AAJ4PAD1</accession>
<evidence type="ECO:0000313" key="2">
    <source>
        <dbReference type="EMBL" id="QYA41955.1"/>
    </source>
</evidence>
<dbReference type="RefSeq" id="WP_096075914.1">
    <property type="nucleotide sequence ID" value="NZ_CP079981.1"/>
</dbReference>
<feature type="transmembrane region" description="Helical" evidence="1">
    <location>
        <begin position="32"/>
        <end position="53"/>
    </location>
</feature>
<gene>
    <name evidence="2" type="ORF">KYI11_10190</name>
</gene>
<organism evidence="2 3">
    <name type="scientific">Macrococcoides bohemicum</name>
    <dbReference type="NCBI Taxonomy" id="1903056"/>
    <lineage>
        <taxon>Bacteria</taxon>
        <taxon>Bacillati</taxon>
        <taxon>Bacillota</taxon>
        <taxon>Bacilli</taxon>
        <taxon>Bacillales</taxon>
        <taxon>Staphylococcaceae</taxon>
        <taxon>Macrococcoides</taxon>
    </lineage>
</organism>
<keyword evidence="1" id="KW-0812">Transmembrane</keyword>
<dbReference type="AlphaFoldDB" id="A0AAJ4PAD1"/>
<feature type="transmembrane region" description="Helical" evidence="1">
    <location>
        <begin position="7"/>
        <end position="26"/>
    </location>
</feature>
<proteinExistence type="predicted"/>
<protein>
    <submittedName>
        <fullName evidence="2">Uncharacterized protein</fullName>
    </submittedName>
</protein>